<keyword evidence="2" id="KW-0732">Signal</keyword>
<evidence type="ECO:0000313" key="4">
    <source>
        <dbReference type="Proteomes" id="UP000321272"/>
    </source>
</evidence>
<feature type="signal peptide" evidence="2">
    <location>
        <begin position="1"/>
        <end position="19"/>
    </location>
</feature>
<keyword evidence="4" id="KW-1185">Reference proteome</keyword>
<dbReference type="RefSeq" id="WP_147185567.1">
    <property type="nucleotide sequence ID" value="NZ_CP042382.1"/>
</dbReference>
<organism evidence="3 4">
    <name type="scientific">Pistricoccus aurantiacus</name>
    <dbReference type="NCBI Taxonomy" id="1883414"/>
    <lineage>
        <taxon>Bacteria</taxon>
        <taxon>Pseudomonadati</taxon>
        <taxon>Pseudomonadota</taxon>
        <taxon>Gammaproteobacteria</taxon>
        <taxon>Oceanospirillales</taxon>
        <taxon>Halomonadaceae</taxon>
        <taxon>Pistricoccus</taxon>
    </lineage>
</organism>
<dbReference type="AlphaFoldDB" id="A0A5B8SV98"/>
<sequence>MIKRCLYLLAAGLAMPILAQGNTLNLPADATIDVHVIETLTLDTTTPEQADVLLQPIASQGATHQLPDYCLITATASLIDQQVRITANTLTCIEPTGDAPEIFSAEISATGRESNGDFGIDACTSMSNGACQSATLTPEHHFTLELGQALAIEPQDNPSARINEQRRRADDDNDDTSSDTSPSN</sequence>
<evidence type="ECO:0000256" key="2">
    <source>
        <dbReference type="SAM" id="SignalP"/>
    </source>
</evidence>
<feature type="region of interest" description="Disordered" evidence="1">
    <location>
        <begin position="150"/>
        <end position="184"/>
    </location>
</feature>
<dbReference type="Proteomes" id="UP000321272">
    <property type="component" value="Chromosome"/>
</dbReference>
<feature type="chain" id="PRO_5022840891" evidence="2">
    <location>
        <begin position="20"/>
        <end position="184"/>
    </location>
</feature>
<evidence type="ECO:0000313" key="3">
    <source>
        <dbReference type="EMBL" id="QEA40331.1"/>
    </source>
</evidence>
<protein>
    <submittedName>
        <fullName evidence="3">Uncharacterized protein</fullName>
    </submittedName>
</protein>
<gene>
    <name evidence="3" type="ORF">FGL86_15430</name>
</gene>
<reference evidence="3 4" key="1">
    <citation type="submission" date="2019-06" db="EMBL/GenBank/DDBJ databases">
        <title>Genome analyses of bacteria isolated from kimchi.</title>
        <authorList>
            <person name="Lee S."/>
            <person name="Ahn S."/>
            <person name="Roh S."/>
        </authorList>
    </citation>
    <scope>NUCLEOTIDE SEQUENCE [LARGE SCALE GENOMIC DNA]</scope>
    <source>
        <strain evidence="3 4">CBA4606</strain>
    </source>
</reference>
<name>A0A5B8SV98_9GAMM</name>
<evidence type="ECO:0000256" key="1">
    <source>
        <dbReference type="SAM" id="MobiDB-lite"/>
    </source>
</evidence>
<dbReference type="KEGG" id="paur:FGL86_15430"/>
<dbReference type="OrthoDB" id="6118120at2"/>
<dbReference type="EMBL" id="CP042382">
    <property type="protein sequence ID" value="QEA40331.1"/>
    <property type="molecule type" value="Genomic_DNA"/>
</dbReference>
<proteinExistence type="predicted"/>
<accession>A0A5B8SV98</accession>